<keyword evidence="5" id="KW-1133">Transmembrane helix</keyword>
<dbReference type="FunFam" id="1.10.287.950:FF:000001">
    <property type="entry name" value="Methyl-accepting chemotaxis sensory transducer"/>
    <property type="match status" value="1"/>
</dbReference>
<comment type="similarity">
    <text evidence="3">Belongs to the methyl-accepting chemotaxis (MCP) protein family.</text>
</comment>
<protein>
    <submittedName>
        <fullName evidence="8">Methyl-accepting chemotaxis sensory transducer</fullName>
    </submittedName>
</protein>
<dbReference type="RefSeq" id="WP_058030903.1">
    <property type="nucleotide sequence ID" value="NZ_CP013187.1"/>
</dbReference>
<dbReference type="Proteomes" id="UP000061457">
    <property type="component" value="Chromosome I"/>
</dbReference>
<evidence type="ECO:0000256" key="2">
    <source>
        <dbReference type="ARBA" id="ARBA00023224"/>
    </source>
</evidence>
<feature type="transmembrane region" description="Helical" evidence="5">
    <location>
        <begin position="24"/>
        <end position="46"/>
    </location>
</feature>
<feature type="domain" description="HAMP" evidence="7">
    <location>
        <begin position="284"/>
        <end position="336"/>
    </location>
</feature>
<dbReference type="GO" id="GO:0006935">
    <property type="term" value="P:chemotaxis"/>
    <property type="evidence" value="ECO:0007669"/>
    <property type="project" value="InterPro"/>
</dbReference>
<dbReference type="PRINTS" id="PR00260">
    <property type="entry name" value="CHEMTRNSDUCR"/>
</dbReference>
<dbReference type="GO" id="GO:0007165">
    <property type="term" value="P:signal transduction"/>
    <property type="evidence" value="ECO:0007669"/>
    <property type="project" value="UniProtKB-KW"/>
</dbReference>
<evidence type="ECO:0000256" key="1">
    <source>
        <dbReference type="ARBA" id="ARBA00004370"/>
    </source>
</evidence>
<keyword evidence="5" id="KW-0472">Membrane</keyword>
<name>A0A0S2K4R1_9GAMM</name>
<dbReference type="SUPFAM" id="SSF58104">
    <property type="entry name" value="Methyl-accepting chemotaxis protein (MCP) signaling domain"/>
    <property type="match status" value="1"/>
</dbReference>
<evidence type="ECO:0000256" key="4">
    <source>
        <dbReference type="PROSITE-ProRule" id="PRU00284"/>
    </source>
</evidence>
<feature type="transmembrane region" description="Helical" evidence="5">
    <location>
        <begin position="263"/>
        <end position="286"/>
    </location>
</feature>
<dbReference type="KEGG" id="pphe:PP2015_2742"/>
<comment type="subcellular location">
    <subcellularLocation>
        <location evidence="1">Membrane</location>
    </subcellularLocation>
</comment>
<sequence>MQGSKTLFSPAISLMANLKYKSKISLIFGILLVPLSVSLFFLSSILSQNIALTQQQQSGLALYPKLLQNIMSENKQANSQLARGNGFVITDSAQQHALEQVSIQSKLAIDGDIARSYINRSLVESVPSLIEQINLTSEQASLVIQTGSFTPDTFIALSNYNKSLPSYAERLEGKLAVAIADNQIVKSALSQQLDKVTRSVHAFKNSIQNNLLDPDELQLSQSQFNSLKSDTLEQVSMLINTATPLLKTLLNERLSSQQIIRNSVVLAAIVSLLLASYLMFGFYFAVVDNIRAFEHNASKAAQGDLSAKATAIGNDEMSIIAFQYNQVLDAMVNLLGDVKSTSGNLQNATSKLNEISQSTREDVSQQQQNIGTIVEALEEMNHAATSVEHSAQEATQLASTAASHVKQGSENTTELAQHMTMLQQEFEESRQALDKLAQDSQDISKVSVAISEIAEQTNLLALNAAIEAARAGEQGRGFAVVADEVRTLAKRTQQQTEEIHTIINALQQASNTTQDKMRRSVEQMEQGVLAAEKTNQVLQEAQTSMVDIDNQGQHISVLVQQQSQATQQALSDATTINNVAQHTLESAIATQDDAHALAAMSTQLEGAVKKFQF</sequence>
<evidence type="ECO:0000256" key="3">
    <source>
        <dbReference type="ARBA" id="ARBA00029447"/>
    </source>
</evidence>
<dbReference type="EMBL" id="CP013187">
    <property type="protein sequence ID" value="ALO43229.1"/>
    <property type="molecule type" value="Genomic_DNA"/>
</dbReference>
<dbReference type="PROSITE" id="PS50885">
    <property type="entry name" value="HAMP"/>
    <property type="match status" value="1"/>
</dbReference>
<dbReference type="OrthoDB" id="6315889at2"/>
<feature type="domain" description="Methyl-accepting transducer" evidence="6">
    <location>
        <begin position="341"/>
        <end position="577"/>
    </location>
</feature>
<evidence type="ECO:0000259" key="7">
    <source>
        <dbReference type="PROSITE" id="PS50885"/>
    </source>
</evidence>
<dbReference type="Pfam" id="PF00015">
    <property type="entry name" value="MCPsignal"/>
    <property type="match status" value="1"/>
</dbReference>
<dbReference type="PROSITE" id="PS50111">
    <property type="entry name" value="CHEMOTAXIS_TRANSDUC_2"/>
    <property type="match status" value="1"/>
</dbReference>
<dbReference type="PANTHER" id="PTHR32089">
    <property type="entry name" value="METHYL-ACCEPTING CHEMOTAXIS PROTEIN MCPB"/>
    <property type="match status" value="1"/>
</dbReference>
<keyword evidence="9" id="KW-1185">Reference proteome</keyword>
<evidence type="ECO:0000313" key="9">
    <source>
        <dbReference type="Proteomes" id="UP000061457"/>
    </source>
</evidence>
<dbReference type="InterPro" id="IPR003660">
    <property type="entry name" value="HAMP_dom"/>
</dbReference>
<dbReference type="CDD" id="cd11386">
    <property type="entry name" value="MCP_signal"/>
    <property type="match status" value="1"/>
</dbReference>
<dbReference type="InterPro" id="IPR004090">
    <property type="entry name" value="Chemotax_Me-accpt_rcpt"/>
</dbReference>
<dbReference type="InterPro" id="IPR004089">
    <property type="entry name" value="MCPsignal_dom"/>
</dbReference>
<evidence type="ECO:0000259" key="6">
    <source>
        <dbReference type="PROSITE" id="PS50111"/>
    </source>
</evidence>
<dbReference type="PANTHER" id="PTHR32089:SF120">
    <property type="entry name" value="METHYL-ACCEPTING CHEMOTAXIS PROTEIN TLPQ"/>
    <property type="match status" value="1"/>
</dbReference>
<evidence type="ECO:0000256" key="5">
    <source>
        <dbReference type="SAM" id="Phobius"/>
    </source>
</evidence>
<dbReference type="Gene3D" id="1.10.287.950">
    <property type="entry name" value="Methyl-accepting chemotaxis protein"/>
    <property type="match status" value="1"/>
</dbReference>
<dbReference type="GO" id="GO:0016020">
    <property type="term" value="C:membrane"/>
    <property type="evidence" value="ECO:0007669"/>
    <property type="project" value="UniProtKB-SubCell"/>
</dbReference>
<organism evidence="8 9">
    <name type="scientific">Pseudoalteromonas phenolica</name>
    <dbReference type="NCBI Taxonomy" id="161398"/>
    <lineage>
        <taxon>Bacteria</taxon>
        <taxon>Pseudomonadati</taxon>
        <taxon>Pseudomonadota</taxon>
        <taxon>Gammaproteobacteria</taxon>
        <taxon>Alteromonadales</taxon>
        <taxon>Pseudoalteromonadaceae</taxon>
        <taxon>Pseudoalteromonas</taxon>
    </lineage>
</organism>
<reference evidence="8 9" key="1">
    <citation type="submission" date="2015-11" db="EMBL/GenBank/DDBJ databases">
        <authorList>
            <person name="Zhang Y."/>
            <person name="Guo Z."/>
        </authorList>
    </citation>
    <scope>NUCLEOTIDE SEQUENCE [LARGE SCALE GENOMIC DNA]</scope>
    <source>
        <strain evidence="8 9">KCTC 12086</strain>
    </source>
</reference>
<gene>
    <name evidence="8" type="ORF">PP2015_2742</name>
</gene>
<dbReference type="AlphaFoldDB" id="A0A0S2K4R1"/>
<dbReference type="SMART" id="SM00283">
    <property type="entry name" value="MA"/>
    <property type="match status" value="1"/>
</dbReference>
<dbReference type="STRING" id="161398.PP2015_2742"/>
<proteinExistence type="inferred from homology"/>
<keyword evidence="5" id="KW-0812">Transmembrane</keyword>
<dbReference type="PATRIC" id="fig|161398.10.peg.2800"/>
<dbReference type="GO" id="GO:0004888">
    <property type="term" value="F:transmembrane signaling receptor activity"/>
    <property type="evidence" value="ECO:0007669"/>
    <property type="project" value="InterPro"/>
</dbReference>
<evidence type="ECO:0000313" key="8">
    <source>
        <dbReference type="EMBL" id="ALO43229.1"/>
    </source>
</evidence>
<keyword evidence="2 4" id="KW-0807">Transducer</keyword>
<accession>A0A0S2K4R1</accession>